<keyword evidence="7" id="KW-0472">Membrane</keyword>
<evidence type="ECO:0000256" key="4">
    <source>
        <dbReference type="ARBA" id="ARBA00022643"/>
    </source>
</evidence>
<evidence type="ECO:0000259" key="8">
    <source>
        <dbReference type="SMART" id="SM00900"/>
    </source>
</evidence>
<feature type="transmembrane region" description="Helical" evidence="7">
    <location>
        <begin position="249"/>
        <end position="274"/>
    </location>
</feature>
<proteinExistence type="predicted"/>
<protein>
    <submittedName>
        <fullName evidence="9">RnfABCDGE type electron transport complex subunit G</fullName>
    </submittedName>
</protein>
<evidence type="ECO:0000313" key="9">
    <source>
        <dbReference type="EMBL" id="HIX56044.1"/>
    </source>
</evidence>
<feature type="compositionally biased region" description="Basic and acidic residues" evidence="6">
    <location>
        <begin position="197"/>
        <end position="209"/>
    </location>
</feature>
<dbReference type="GO" id="GO:0005886">
    <property type="term" value="C:plasma membrane"/>
    <property type="evidence" value="ECO:0007669"/>
    <property type="project" value="InterPro"/>
</dbReference>
<keyword evidence="7" id="KW-0812">Transmembrane</keyword>
<keyword evidence="3" id="KW-0285">Flavoprotein</keyword>
<dbReference type="EMBL" id="DXEV01000022">
    <property type="protein sequence ID" value="HIX56044.1"/>
    <property type="molecule type" value="Genomic_DNA"/>
</dbReference>
<evidence type="ECO:0000256" key="2">
    <source>
        <dbReference type="ARBA" id="ARBA00022553"/>
    </source>
</evidence>
<keyword evidence="1" id="KW-0813">Transport</keyword>
<gene>
    <name evidence="9" type="ORF">H9850_01055</name>
</gene>
<dbReference type="GO" id="GO:0022900">
    <property type="term" value="P:electron transport chain"/>
    <property type="evidence" value="ECO:0007669"/>
    <property type="project" value="InterPro"/>
</dbReference>
<dbReference type="GO" id="GO:0010181">
    <property type="term" value="F:FMN binding"/>
    <property type="evidence" value="ECO:0007669"/>
    <property type="project" value="InterPro"/>
</dbReference>
<reference evidence="9" key="1">
    <citation type="journal article" date="2021" name="PeerJ">
        <title>Extensive microbial diversity within the chicken gut microbiome revealed by metagenomics and culture.</title>
        <authorList>
            <person name="Gilroy R."/>
            <person name="Ravi A."/>
            <person name="Getino M."/>
            <person name="Pursley I."/>
            <person name="Horton D.L."/>
            <person name="Alikhan N.F."/>
            <person name="Baker D."/>
            <person name="Gharbi K."/>
            <person name="Hall N."/>
            <person name="Watson M."/>
            <person name="Adriaenssens E.M."/>
            <person name="Foster-Nyarko E."/>
            <person name="Jarju S."/>
            <person name="Secka A."/>
            <person name="Antonio M."/>
            <person name="Oren A."/>
            <person name="Chaudhuri R.R."/>
            <person name="La Ragione R."/>
            <person name="Hildebrand F."/>
            <person name="Pallen M.J."/>
        </authorList>
    </citation>
    <scope>NUCLEOTIDE SEQUENCE</scope>
    <source>
        <strain evidence="9">USASDec5-558</strain>
    </source>
</reference>
<evidence type="ECO:0000256" key="1">
    <source>
        <dbReference type="ARBA" id="ARBA00022448"/>
    </source>
</evidence>
<feature type="compositionally biased region" description="Basic and acidic residues" evidence="6">
    <location>
        <begin position="156"/>
        <end position="168"/>
    </location>
</feature>
<feature type="domain" description="FMN-binding" evidence="8">
    <location>
        <begin position="352"/>
        <end position="441"/>
    </location>
</feature>
<keyword evidence="4" id="KW-0288">FMN</keyword>
<dbReference type="AlphaFoldDB" id="A0A9D1WBT8"/>
<name>A0A9D1WBT8_9GAMM</name>
<keyword evidence="7" id="KW-1133">Transmembrane helix</keyword>
<dbReference type="InterPro" id="IPR007329">
    <property type="entry name" value="FMN-bd"/>
</dbReference>
<dbReference type="NCBIfam" id="TIGR01947">
    <property type="entry name" value="rnfG"/>
    <property type="match status" value="1"/>
</dbReference>
<dbReference type="GO" id="GO:0009055">
    <property type="term" value="F:electron transfer activity"/>
    <property type="evidence" value="ECO:0007669"/>
    <property type="project" value="InterPro"/>
</dbReference>
<evidence type="ECO:0000313" key="10">
    <source>
        <dbReference type="Proteomes" id="UP000886829"/>
    </source>
</evidence>
<feature type="region of interest" description="Disordered" evidence="6">
    <location>
        <begin position="1"/>
        <end position="176"/>
    </location>
</feature>
<comment type="caution">
    <text evidence="9">The sequence shown here is derived from an EMBL/GenBank/DDBJ whole genome shotgun (WGS) entry which is preliminary data.</text>
</comment>
<evidence type="ECO:0000256" key="5">
    <source>
        <dbReference type="ARBA" id="ARBA00022982"/>
    </source>
</evidence>
<keyword evidence="2" id="KW-0597">Phosphoprotein</keyword>
<dbReference type="PANTHER" id="PTHR36118:SF1">
    <property type="entry name" value="ION-TRANSLOCATING OXIDOREDUCTASE COMPLEX SUBUNIT G"/>
    <property type="match status" value="1"/>
</dbReference>
<feature type="compositionally biased region" description="Low complexity" evidence="6">
    <location>
        <begin position="1"/>
        <end position="11"/>
    </location>
</feature>
<feature type="compositionally biased region" description="Low complexity" evidence="6">
    <location>
        <begin position="38"/>
        <end position="53"/>
    </location>
</feature>
<evidence type="ECO:0000256" key="6">
    <source>
        <dbReference type="SAM" id="MobiDB-lite"/>
    </source>
</evidence>
<feature type="compositionally biased region" description="Basic and acidic residues" evidence="6">
    <location>
        <begin position="55"/>
        <end position="64"/>
    </location>
</feature>
<evidence type="ECO:0000256" key="7">
    <source>
        <dbReference type="SAM" id="Phobius"/>
    </source>
</evidence>
<dbReference type="Proteomes" id="UP000886829">
    <property type="component" value="Unassembled WGS sequence"/>
</dbReference>
<evidence type="ECO:0000256" key="3">
    <source>
        <dbReference type="ARBA" id="ARBA00022630"/>
    </source>
</evidence>
<reference evidence="9" key="2">
    <citation type="submission" date="2021-04" db="EMBL/GenBank/DDBJ databases">
        <authorList>
            <person name="Gilroy R."/>
        </authorList>
    </citation>
    <scope>NUCLEOTIDE SEQUENCE</scope>
    <source>
        <strain evidence="9">USASDec5-558</strain>
    </source>
</reference>
<feature type="compositionally biased region" description="Low complexity" evidence="6">
    <location>
        <begin position="132"/>
        <end position="142"/>
    </location>
</feature>
<feature type="region of interest" description="Disordered" evidence="6">
    <location>
        <begin position="197"/>
        <end position="243"/>
    </location>
</feature>
<dbReference type="Pfam" id="PF04205">
    <property type="entry name" value="FMN_bind"/>
    <property type="match status" value="1"/>
</dbReference>
<accession>A0A9D1WBT8</accession>
<dbReference type="SMART" id="SM00900">
    <property type="entry name" value="FMN_bind"/>
    <property type="match status" value="1"/>
</dbReference>
<organism evidence="9 10">
    <name type="scientific">Candidatus Anaerobiospirillum pullistercoris</name>
    <dbReference type="NCBI Taxonomy" id="2838452"/>
    <lineage>
        <taxon>Bacteria</taxon>
        <taxon>Pseudomonadati</taxon>
        <taxon>Pseudomonadota</taxon>
        <taxon>Gammaproteobacteria</taxon>
        <taxon>Aeromonadales</taxon>
        <taxon>Succinivibrionaceae</taxon>
        <taxon>Anaerobiospirillum</taxon>
    </lineage>
</organism>
<feature type="compositionally biased region" description="Basic and acidic residues" evidence="6">
    <location>
        <begin position="107"/>
        <end position="130"/>
    </location>
</feature>
<sequence length="454" mass="47982">MDKQQQANTQEQEQDKAERLKRAAAAAKALSAKKKAQAEAAAATDVASDTASAESKVDTDKGSAKDSGTTTNNGDDKAARLARAAAAAKALSAKKKAAAAAASADKATTDKTESSQDKDKADLSADDKAARLARASAAAKALAAKKKAAAQGQDASEAKADKTADKSDSALTDEEKEARIARAAAAAKALAAKKKAEKAEASTTEEAKADTASTKSPAPAPATQAKAKSTSNASANKESGSNSANNNKALWRSLFAGFILAFIAALCTVGVLLAQHDTNEAIAHNRALQEQQLVRSLLPEIMEREESQGRKVKFECKLISHRLIGHNMRAYIVRNEEDQILGFISSYSTSRGYSNPLILIGGINPQGQISKIDVQLSRETPGIGDKVERRRGNFLDQFDGQNLHSIKWDVKKFGGDFDYITGATVTSRALVLATRDFLEVMATTDLTTLPDCSR</sequence>
<dbReference type="InterPro" id="IPR010209">
    <property type="entry name" value="Ion_transpt_RnfG/RsxG"/>
</dbReference>
<dbReference type="PANTHER" id="PTHR36118">
    <property type="entry name" value="ION-TRANSLOCATING OXIDOREDUCTASE COMPLEX SUBUNIT G"/>
    <property type="match status" value="1"/>
</dbReference>
<keyword evidence="5" id="KW-0249">Electron transport</keyword>
<feature type="compositionally biased region" description="Low complexity" evidence="6">
    <location>
        <begin position="210"/>
        <end position="237"/>
    </location>
</feature>
<feature type="compositionally biased region" description="Low complexity" evidence="6">
    <location>
        <begin position="81"/>
        <end position="91"/>
    </location>
</feature>